<dbReference type="EMBL" id="JAYDYW010000014">
    <property type="protein sequence ID" value="MEE1675574.1"/>
    <property type="molecule type" value="Genomic_DNA"/>
</dbReference>
<dbReference type="CDD" id="cd18791">
    <property type="entry name" value="SF2_C_RHA"/>
    <property type="match status" value="1"/>
</dbReference>
<feature type="domain" description="Helicase ATP-binding" evidence="5">
    <location>
        <begin position="18"/>
        <end position="171"/>
    </location>
</feature>
<gene>
    <name evidence="7" type="ORF">SNR37_000900</name>
</gene>
<keyword evidence="2" id="KW-0378">Hydrolase</keyword>
<keyword evidence="1" id="KW-0547">Nucleotide-binding</keyword>
<dbReference type="Proteomes" id="UP001310248">
    <property type="component" value="Unassembled WGS sequence"/>
</dbReference>
<feature type="domain" description="Helicase C-terminal" evidence="6">
    <location>
        <begin position="201"/>
        <end position="367"/>
    </location>
</feature>
<proteinExistence type="predicted"/>
<dbReference type="PANTHER" id="PTHR43519">
    <property type="entry name" value="ATP-DEPENDENT RNA HELICASE HRPB"/>
    <property type="match status" value="1"/>
</dbReference>
<keyword evidence="8" id="KW-1185">Reference proteome</keyword>
<evidence type="ECO:0000256" key="2">
    <source>
        <dbReference type="ARBA" id="ARBA00022801"/>
    </source>
</evidence>
<dbReference type="CDD" id="cd17917">
    <property type="entry name" value="DEXHc_RHA-like"/>
    <property type="match status" value="1"/>
</dbReference>
<dbReference type="Gene3D" id="3.40.50.300">
    <property type="entry name" value="P-loop containing nucleotide triphosphate hydrolases"/>
    <property type="match status" value="2"/>
</dbReference>
<name>A0ABU7G953_9ALTE</name>
<comment type="caution">
    <text evidence="7">The sequence shown here is derived from an EMBL/GenBank/DDBJ whole genome shotgun (WGS) entry which is preliminary data.</text>
</comment>
<sequence>MGNYKLSSLPIDSLQTRFVEQLARDNLMVEAATGSGKSTRLPVWAASLGKVLVVQPRRIACEALSAYVSEQLALSGSPYKVGYSIRFHSSVNENTNIAFVTPGIALRWLAENQLADYTVLIIDEFHERRWDSDLLLALAKSLPLKVVVTSATLQGNKLSEYLAAKVLKTTGREFPVSVSYEARESHHLPDSRRVTDSVKHAVQKALIKDDGDILVFLPGRAEIQACQASLSGLDAEVLPLHASISGQERKSILDNSNEQRIRRIILATNVAETSLTIPRITSVIDSGLERRTKQRAGRTVLSLERVSRASAEQRRGRAGRVCAGHCYRLWGEFAPLESVTPPQLQREELLEPMLFAASCHRALAKLHLLETLPEKSLSIATERLNRMQALKADDCLSQHGQRLLALPIDSYFSHLVNLIPEGAEREAMLDLAAALSINRALFQKPKSEHGLKVLSQWQPLHCDMSITLDLLRGKTWPDELSVNQEALTQAQELAEQLRSVMALDDLAEAKNYSRDKLLEALLGEAKELVYVRREKRTNAMGNGSAELQIGRESLFDDAQVAAVVFDIYSLPGRGVKQLNNIGLCLAPVNIELLVKHDYGELESKTNVAADGSQLMQRVYAGRVIGSEKVALSAEDYRLALAKRILANQQSGFSQLDCIQDMAAWNLWVSLGEKHGGGVGDKVEPLEWLSTQLALLGVENAEDFSLIEASDLAFEGIPQWQREDFEQRYPRKLALADLKLEVEYKAGSKQVIVHYTSGGRKAGPKRWELPSWSGWRVFYVKASKRVTLT</sequence>
<evidence type="ECO:0000259" key="6">
    <source>
        <dbReference type="PROSITE" id="PS51194"/>
    </source>
</evidence>
<dbReference type="SMART" id="SM00487">
    <property type="entry name" value="DEXDc"/>
    <property type="match status" value="1"/>
</dbReference>
<dbReference type="Pfam" id="PF00270">
    <property type="entry name" value="DEAD"/>
    <property type="match status" value="1"/>
</dbReference>
<keyword evidence="4" id="KW-0067">ATP-binding</keyword>
<dbReference type="PANTHER" id="PTHR43519:SF1">
    <property type="entry name" value="ATP-DEPENDENT RNA HELICASE HRPB"/>
    <property type="match status" value="1"/>
</dbReference>
<dbReference type="InterPro" id="IPR011545">
    <property type="entry name" value="DEAD/DEAH_box_helicase_dom"/>
</dbReference>
<reference evidence="8" key="1">
    <citation type="submission" date="2023-07" db="EMBL/GenBank/DDBJ databases">
        <title>Draft genome sequence of Agarivorans aestuarii strain ZMCS4, a CAZymes producing bacteria isolated from the marine brown algae Clodostephus spongiosus.</title>
        <authorList>
            <person name="Lorente B."/>
            <person name="Cabral C."/>
            <person name="Frias J."/>
            <person name="Faria J."/>
            <person name="Toubarro D."/>
        </authorList>
    </citation>
    <scope>NUCLEOTIDE SEQUENCE [LARGE SCALE GENOMIC DNA]</scope>
    <source>
        <strain evidence="8">ZMCS4</strain>
    </source>
</reference>
<evidence type="ECO:0000259" key="5">
    <source>
        <dbReference type="PROSITE" id="PS51192"/>
    </source>
</evidence>
<dbReference type="Gene3D" id="1.20.120.1080">
    <property type="match status" value="1"/>
</dbReference>
<dbReference type="PROSITE" id="PS51192">
    <property type="entry name" value="HELICASE_ATP_BIND_1"/>
    <property type="match status" value="1"/>
</dbReference>
<dbReference type="GO" id="GO:0004386">
    <property type="term" value="F:helicase activity"/>
    <property type="evidence" value="ECO:0007669"/>
    <property type="project" value="UniProtKB-KW"/>
</dbReference>
<dbReference type="Pfam" id="PF00271">
    <property type="entry name" value="Helicase_C"/>
    <property type="match status" value="1"/>
</dbReference>
<evidence type="ECO:0000256" key="4">
    <source>
        <dbReference type="ARBA" id="ARBA00022840"/>
    </source>
</evidence>
<evidence type="ECO:0000313" key="7">
    <source>
        <dbReference type="EMBL" id="MEE1675574.1"/>
    </source>
</evidence>
<dbReference type="PROSITE" id="PS51194">
    <property type="entry name" value="HELICASE_CTER"/>
    <property type="match status" value="1"/>
</dbReference>
<evidence type="ECO:0000313" key="8">
    <source>
        <dbReference type="Proteomes" id="UP001310248"/>
    </source>
</evidence>
<organism evidence="7 8">
    <name type="scientific">Agarivorans aestuarii</name>
    <dbReference type="NCBI Taxonomy" id="1563703"/>
    <lineage>
        <taxon>Bacteria</taxon>
        <taxon>Pseudomonadati</taxon>
        <taxon>Pseudomonadota</taxon>
        <taxon>Gammaproteobacteria</taxon>
        <taxon>Alteromonadales</taxon>
        <taxon>Alteromonadaceae</taxon>
        <taxon>Agarivorans</taxon>
    </lineage>
</organism>
<dbReference type="SUPFAM" id="SSF52540">
    <property type="entry name" value="P-loop containing nucleoside triphosphate hydrolases"/>
    <property type="match status" value="1"/>
</dbReference>
<dbReference type="InterPro" id="IPR027417">
    <property type="entry name" value="P-loop_NTPase"/>
</dbReference>
<protein>
    <submittedName>
        <fullName evidence="7">Helicase-related protein</fullName>
    </submittedName>
</protein>
<dbReference type="InterPro" id="IPR001650">
    <property type="entry name" value="Helicase_C-like"/>
</dbReference>
<evidence type="ECO:0000256" key="3">
    <source>
        <dbReference type="ARBA" id="ARBA00022806"/>
    </source>
</evidence>
<dbReference type="SMART" id="SM00490">
    <property type="entry name" value="HELICc"/>
    <property type="match status" value="1"/>
</dbReference>
<evidence type="ECO:0000256" key="1">
    <source>
        <dbReference type="ARBA" id="ARBA00022741"/>
    </source>
</evidence>
<dbReference type="InterPro" id="IPR014001">
    <property type="entry name" value="Helicase_ATP-bd"/>
</dbReference>
<keyword evidence="3 7" id="KW-0347">Helicase</keyword>
<dbReference type="RefSeq" id="WP_329776430.1">
    <property type="nucleotide sequence ID" value="NZ_JAYDYW010000014.1"/>
</dbReference>
<accession>A0ABU7G953</accession>